<feature type="compositionally biased region" description="Polar residues" evidence="1">
    <location>
        <begin position="56"/>
        <end position="66"/>
    </location>
</feature>
<gene>
    <name evidence="2" type="ORF">G7K_1419-t1</name>
</gene>
<reference evidence="2 3" key="1">
    <citation type="journal article" date="2011" name="J. Gen. Appl. Microbiol.">
        <title>Draft genome sequencing of the enigmatic yeast Saitoella complicata.</title>
        <authorList>
            <person name="Nishida H."/>
            <person name="Hamamoto M."/>
            <person name="Sugiyama J."/>
        </authorList>
    </citation>
    <scope>NUCLEOTIDE SEQUENCE [LARGE SCALE GENOMIC DNA]</scope>
    <source>
        <strain evidence="2 3">NRRL Y-17804</strain>
    </source>
</reference>
<feature type="region of interest" description="Disordered" evidence="1">
    <location>
        <begin position="1"/>
        <end position="70"/>
    </location>
</feature>
<feature type="compositionally biased region" description="Basic and acidic residues" evidence="1">
    <location>
        <begin position="1"/>
        <end position="10"/>
    </location>
</feature>
<keyword evidence="3" id="KW-1185">Reference proteome</keyword>
<organism evidence="2 3">
    <name type="scientific">Saitoella complicata (strain BCRC 22490 / CBS 7301 / JCM 7358 / NBRC 10748 / NRRL Y-17804)</name>
    <dbReference type="NCBI Taxonomy" id="698492"/>
    <lineage>
        <taxon>Eukaryota</taxon>
        <taxon>Fungi</taxon>
        <taxon>Dikarya</taxon>
        <taxon>Ascomycota</taxon>
        <taxon>Taphrinomycotina</taxon>
        <taxon>Taphrinomycotina incertae sedis</taxon>
        <taxon>Saitoella</taxon>
    </lineage>
</organism>
<comment type="caution">
    <text evidence="2">The sequence shown here is derived from an EMBL/GenBank/DDBJ whole genome shotgun (WGS) entry which is preliminary data.</text>
</comment>
<evidence type="ECO:0000313" key="3">
    <source>
        <dbReference type="Proteomes" id="UP000033140"/>
    </source>
</evidence>
<dbReference type="EMBL" id="BACD03000007">
    <property type="protein sequence ID" value="GAO47209.1"/>
    <property type="molecule type" value="Genomic_DNA"/>
</dbReference>
<reference evidence="2 3" key="3">
    <citation type="journal article" date="2015" name="Genome Announc.">
        <title>Draft Genome Sequence of the Archiascomycetous Yeast Saitoella complicata.</title>
        <authorList>
            <person name="Yamauchi K."/>
            <person name="Kondo S."/>
            <person name="Hamamoto M."/>
            <person name="Takahashi Y."/>
            <person name="Ogura Y."/>
            <person name="Hayashi T."/>
            <person name="Nishida H."/>
        </authorList>
    </citation>
    <scope>NUCLEOTIDE SEQUENCE [LARGE SCALE GENOMIC DNA]</scope>
    <source>
        <strain evidence="2 3">NRRL Y-17804</strain>
    </source>
</reference>
<protein>
    <submittedName>
        <fullName evidence="2">Uncharacterized protein</fullName>
    </submittedName>
</protein>
<dbReference type="Proteomes" id="UP000033140">
    <property type="component" value="Unassembled WGS sequence"/>
</dbReference>
<evidence type="ECO:0000313" key="2">
    <source>
        <dbReference type="EMBL" id="GAO47209.1"/>
    </source>
</evidence>
<evidence type="ECO:0000256" key="1">
    <source>
        <dbReference type="SAM" id="MobiDB-lite"/>
    </source>
</evidence>
<dbReference type="AlphaFoldDB" id="A0A0E9NBJ3"/>
<sequence length="88" mass="9758">MRKKRTEGLRGRVGASNSSPTLESPQYIKANIGSPSCRRKDSKQLTGEQRARASAFPSSRTASQNKLKPKKISQENPLLMTVPNTRFV</sequence>
<name>A0A0E9NBJ3_SAICN</name>
<proteinExistence type="predicted"/>
<accession>A0A0E9NBJ3</accession>
<reference evidence="2 3" key="2">
    <citation type="journal article" date="2014" name="J. Gen. Appl. Microbiol.">
        <title>The early diverging ascomycetous budding yeast Saitoella complicata has three histone deacetylases belonging to the Clr6, Hos2, and Rpd3 lineages.</title>
        <authorList>
            <person name="Nishida H."/>
            <person name="Matsumoto T."/>
            <person name="Kondo S."/>
            <person name="Hamamoto M."/>
            <person name="Yoshikawa H."/>
        </authorList>
    </citation>
    <scope>NUCLEOTIDE SEQUENCE [LARGE SCALE GENOMIC DNA]</scope>
    <source>
        <strain evidence="2 3">NRRL Y-17804</strain>
    </source>
</reference>
<feature type="compositionally biased region" description="Polar residues" evidence="1">
    <location>
        <begin position="15"/>
        <end position="24"/>
    </location>
</feature>